<proteinExistence type="predicted"/>
<gene>
    <name evidence="2" type="ORF">GGX14DRAFT_406826</name>
</gene>
<organism evidence="2 3">
    <name type="scientific">Mycena pura</name>
    <dbReference type="NCBI Taxonomy" id="153505"/>
    <lineage>
        <taxon>Eukaryota</taxon>
        <taxon>Fungi</taxon>
        <taxon>Dikarya</taxon>
        <taxon>Basidiomycota</taxon>
        <taxon>Agaricomycotina</taxon>
        <taxon>Agaricomycetes</taxon>
        <taxon>Agaricomycetidae</taxon>
        <taxon>Agaricales</taxon>
        <taxon>Marasmiineae</taxon>
        <taxon>Mycenaceae</taxon>
        <taxon>Mycena</taxon>
    </lineage>
</organism>
<name>A0AAD6XXT2_9AGAR</name>
<accession>A0AAD6XXT2</accession>
<evidence type="ECO:0000313" key="2">
    <source>
        <dbReference type="EMBL" id="KAJ7191860.1"/>
    </source>
</evidence>
<dbReference type="Proteomes" id="UP001219525">
    <property type="component" value="Unassembled WGS sequence"/>
</dbReference>
<protein>
    <submittedName>
        <fullName evidence="2">Uncharacterized protein</fullName>
    </submittedName>
</protein>
<dbReference type="AlphaFoldDB" id="A0AAD6XXT2"/>
<evidence type="ECO:0000313" key="3">
    <source>
        <dbReference type="Proteomes" id="UP001219525"/>
    </source>
</evidence>
<sequence length="237" mass="25910">MAAFYVHAFLKQFCAYKGCFAGQKCSHVRSIPPHWPHSGTDPAGVGVVVGGAEDVGPVVTVLPEPPAPPHPGRCRTTSSPRSSGWAPCSRRSAGSGIDRIDLVYPASGRVPRVDGADVRDEAAGRNAGLDSRAPPEFWVHRCEWDLHRRWRHRVGNPETVAPAVVPQCRLGADVPAGPGAWRARKRVRELCIRRTLEVHGPSRARGALVDGNKCRNARLRWGCKTIYYPCSLEPLYT</sequence>
<reference evidence="2" key="1">
    <citation type="submission" date="2023-03" db="EMBL/GenBank/DDBJ databases">
        <title>Massive genome expansion in bonnet fungi (Mycena s.s.) driven by repeated elements and novel gene families across ecological guilds.</title>
        <authorList>
            <consortium name="Lawrence Berkeley National Laboratory"/>
            <person name="Harder C.B."/>
            <person name="Miyauchi S."/>
            <person name="Viragh M."/>
            <person name="Kuo A."/>
            <person name="Thoen E."/>
            <person name="Andreopoulos B."/>
            <person name="Lu D."/>
            <person name="Skrede I."/>
            <person name="Drula E."/>
            <person name="Henrissat B."/>
            <person name="Morin E."/>
            <person name="Kohler A."/>
            <person name="Barry K."/>
            <person name="LaButti K."/>
            <person name="Morin E."/>
            <person name="Salamov A."/>
            <person name="Lipzen A."/>
            <person name="Mereny Z."/>
            <person name="Hegedus B."/>
            <person name="Baldrian P."/>
            <person name="Stursova M."/>
            <person name="Weitz H."/>
            <person name="Taylor A."/>
            <person name="Grigoriev I.V."/>
            <person name="Nagy L.G."/>
            <person name="Martin F."/>
            <person name="Kauserud H."/>
        </authorList>
    </citation>
    <scope>NUCLEOTIDE SEQUENCE</scope>
    <source>
        <strain evidence="2">9144</strain>
    </source>
</reference>
<evidence type="ECO:0000256" key="1">
    <source>
        <dbReference type="SAM" id="MobiDB-lite"/>
    </source>
</evidence>
<keyword evidence="3" id="KW-1185">Reference proteome</keyword>
<comment type="caution">
    <text evidence="2">The sequence shown here is derived from an EMBL/GenBank/DDBJ whole genome shotgun (WGS) entry which is preliminary data.</text>
</comment>
<dbReference type="EMBL" id="JARJCW010000127">
    <property type="protein sequence ID" value="KAJ7191860.1"/>
    <property type="molecule type" value="Genomic_DNA"/>
</dbReference>
<feature type="region of interest" description="Disordered" evidence="1">
    <location>
        <begin position="63"/>
        <end position="90"/>
    </location>
</feature>